<proteinExistence type="predicted"/>
<reference evidence="2" key="1">
    <citation type="submission" date="2022-10" db="EMBL/GenBank/DDBJ databases">
        <title>Genome assembly of Pristionchus species.</title>
        <authorList>
            <person name="Yoshida K."/>
            <person name="Sommer R.J."/>
        </authorList>
    </citation>
    <scope>NUCLEOTIDE SEQUENCE [LARGE SCALE GENOMIC DNA]</scope>
    <source>
        <strain evidence="2">RS5460</strain>
    </source>
</reference>
<evidence type="ECO:0000313" key="1">
    <source>
        <dbReference type="EMBL" id="GMR52695.1"/>
    </source>
</evidence>
<dbReference type="Proteomes" id="UP001328107">
    <property type="component" value="Unassembled WGS sequence"/>
</dbReference>
<sequence length="292" mass="33894">RECTDLANLAEVSTHFRAGVKEFMRRAENRPGIRNVDLRKNEQGRLNVYMFLYPSNIPFYGLSSLDKGRFRMYSNSLDPRIKVILNGPQDSLVEQVSDMLSSCIKKAYIHGYRFTPEDLSLCKHLLRDSTIPFLDISTKLDDTTAPIVLSLASHTEEFMLYYDDQLLSDPANFVNQLASYPISSFLIVDWYTSTSSYFGLQNSFWEKFLNEVRMFFIIVHRKFCEVKRNASIYMFPNKVRMFKKPKTKKILQKLAKGSFQSVETANIDEKITMAPFVIPDTDMGFIEWNKTI</sequence>
<accession>A0AAN5I617</accession>
<evidence type="ECO:0000313" key="2">
    <source>
        <dbReference type="Proteomes" id="UP001328107"/>
    </source>
</evidence>
<dbReference type="AlphaFoldDB" id="A0AAN5I617"/>
<comment type="caution">
    <text evidence="1">The sequence shown here is derived from an EMBL/GenBank/DDBJ whole genome shotgun (WGS) entry which is preliminary data.</text>
</comment>
<organism evidence="1 2">
    <name type="scientific">Pristionchus mayeri</name>
    <dbReference type="NCBI Taxonomy" id="1317129"/>
    <lineage>
        <taxon>Eukaryota</taxon>
        <taxon>Metazoa</taxon>
        <taxon>Ecdysozoa</taxon>
        <taxon>Nematoda</taxon>
        <taxon>Chromadorea</taxon>
        <taxon>Rhabditida</taxon>
        <taxon>Rhabditina</taxon>
        <taxon>Diplogasteromorpha</taxon>
        <taxon>Diplogasteroidea</taxon>
        <taxon>Neodiplogasteridae</taxon>
        <taxon>Pristionchus</taxon>
    </lineage>
</organism>
<name>A0AAN5I617_9BILA</name>
<dbReference type="EMBL" id="BTRK01000005">
    <property type="protein sequence ID" value="GMR52695.1"/>
    <property type="molecule type" value="Genomic_DNA"/>
</dbReference>
<keyword evidence="2" id="KW-1185">Reference proteome</keyword>
<gene>
    <name evidence="1" type="ORF">PMAYCL1PPCAC_22890</name>
</gene>
<feature type="non-terminal residue" evidence="1">
    <location>
        <position position="1"/>
    </location>
</feature>
<protein>
    <submittedName>
        <fullName evidence="1">Uncharacterized protein</fullName>
    </submittedName>
</protein>